<dbReference type="InterPro" id="IPR046342">
    <property type="entry name" value="CBS_dom_sf"/>
</dbReference>
<evidence type="ECO:0000256" key="4">
    <source>
        <dbReference type="ARBA" id="ARBA00022989"/>
    </source>
</evidence>
<dbReference type="InterPro" id="IPR000644">
    <property type="entry name" value="CBS_dom"/>
</dbReference>
<keyword evidence="7 9" id="KW-0868">Chloride</keyword>
<dbReference type="Proteomes" id="UP000249293">
    <property type="component" value="Chromosome 4"/>
</dbReference>
<feature type="transmembrane region" description="Helical" evidence="9">
    <location>
        <begin position="390"/>
        <end position="413"/>
    </location>
</feature>
<dbReference type="SUPFAM" id="SSF81340">
    <property type="entry name" value="Clc chloride channel"/>
    <property type="match status" value="1"/>
</dbReference>
<dbReference type="Proteomes" id="UP000029867">
    <property type="component" value="Unassembled WGS sequence"/>
</dbReference>
<dbReference type="Pfam" id="PF00654">
    <property type="entry name" value="Voltage_CLC"/>
    <property type="match status" value="1"/>
</dbReference>
<dbReference type="GO" id="GO:0005783">
    <property type="term" value="C:endoplasmic reticulum"/>
    <property type="evidence" value="ECO:0007669"/>
    <property type="project" value="EnsemblFungi"/>
</dbReference>
<dbReference type="EMBL" id="JQFK01000030">
    <property type="protein sequence ID" value="KGK37773.1"/>
    <property type="molecule type" value="Genomic_DNA"/>
</dbReference>
<dbReference type="PANTHER" id="PTHR45711">
    <property type="entry name" value="CHLORIDE CHANNEL PROTEIN"/>
    <property type="match status" value="1"/>
</dbReference>
<feature type="transmembrane region" description="Helical" evidence="9">
    <location>
        <begin position="300"/>
        <end position="322"/>
    </location>
</feature>
<dbReference type="RefSeq" id="XP_029322836.1">
    <property type="nucleotide sequence ID" value="XM_029466976.1"/>
</dbReference>
<dbReference type="Gene3D" id="1.10.3080.10">
    <property type="entry name" value="Clc chloride channel"/>
    <property type="match status" value="1"/>
</dbReference>
<dbReference type="InterPro" id="IPR001807">
    <property type="entry name" value="ClC"/>
</dbReference>
<name>A0A099NY61_PICKU</name>
<evidence type="ECO:0000256" key="2">
    <source>
        <dbReference type="ARBA" id="ARBA00022448"/>
    </source>
</evidence>
<feature type="transmembrane region" description="Helical" evidence="9">
    <location>
        <begin position="334"/>
        <end position="354"/>
    </location>
</feature>
<dbReference type="GO" id="GO:0034756">
    <property type="term" value="P:regulation of iron ion transport"/>
    <property type="evidence" value="ECO:0007669"/>
    <property type="project" value="EnsemblFungi"/>
</dbReference>
<dbReference type="PANTHER" id="PTHR45711:SF9">
    <property type="entry name" value="ANION_PROTON EXCHANGE TRANSPORTER GEF1"/>
    <property type="match status" value="1"/>
</dbReference>
<feature type="transmembrane region" description="Helical" evidence="9">
    <location>
        <begin position="259"/>
        <end position="276"/>
    </location>
</feature>
<dbReference type="eggNOG" id="KOG0475">
    <property type="taxonomic scope" value="Eukaryota"/>
</dbReference>
<dbReference type="SUPFAM" id="SSF54631">
    <property type="entry name" value="CBS-domain pair"/>
    <property type="match status" value="1"/>
</dbReference>
<dbReference type="GeneID" id="40385188"/>
<sequence length="663" mass="74209">MWQQAYNEDPQLRHRTRAFKQYRTIDWPREKIIENSQYLNALKSDNRPSTSDTLSSAMSFLNEISTMKLIKSRIWTGVQVWFIITIVGIVIGSIAAWLSLLTEYLNELKLNWSSFAIVNFIIYMAFSVLFGVFASYSCLKFAPNACGSGISEVKTIVSGFNRPSFLNFPTLILKASMLPFTIASGLSVGKEGPSVHYASCVGNVLSRSIIPWFNDSSIQLSDIVTASAGSGVAVAFGSPIGGVLFALEEISSGLKLATVWKTFYMSLIAIGTLQLWDPFGTGQIVMFSVRYEIDWKWGEVFWFILLGVFGGVYGRIISYWNIKYVKFRQSSIKNGVLEIALLTLVTSVLSYWNIFMRFEMTNVMEMLFDPCIDTEKKQYCLTNDASLFKWVYLITLLLYALIVRMVLVIVSYGAKVPCGIFVPSMTIGATFGKILGLLVGEVVDHQVNSGIYAFLGAGAALSGITGLTVSVVVIMYELTGAIKYIVPSMIVIVTVRVVSVLCGNSEGIADQMIKFNGIPYIDLKEEHNMDGVIGDVMVRQVYCIDVDIEELDYERILEFGKKEYPVIKNGALVGVVDRESIKELRCDYVSVEIDADTSTVFDIFTQLGPRNVYVTKNGQLVGLLSRKDMIRYEIYSKFEPQDNDNLEWLASLYTSIREHLNPF</sequence>
<dbReference type="AlphaFoldDB" id="A0A099NY61"/>
<evidence type="ECO:0000313" key="14">
    <source>
        <dbReference type="Proteomes" id="UP000249293"/>
    </source>
</evidence>
<keyword evidence="14" id="KW-1185">Reference proteome</keyword>
<evidence type="ECO:0000313" key="11">
    <source>
        <dbReference type="EMBL" id="AWU77359.1"/>
    </source>
</evidence>
<keyword evidence="5 9" id="KW-0406">Ion transport</keyword>
<keyword evidence="4 9" id="KW-1133">Transmembrane helix</keyword>
<evidence type="ECO:0000256" key="7">
    <source>
        <dbReference type="ARBA" id="ARBA00023214"/>
    </source>
</evidence>
<dbReference type="VEuPathDB" id="FungiDB:C5L36_0D00970"/>
<feature type="domain" description="CBS" evidence="10">
    <location>
        <begin position="583"/>
        <end position="639"/>
    </location>
</feature>
<dbReference type="InterPro" id="IPR014743">
    <property type="entry name" value="Cl-channel_core"/>
</dbReference>
<dbReference type="HOGENOM" id="CLU_003181_2_2_1"/>
<dbReference type="EMBL" id="CP028776">
    <property type="protein sequence ID" value="AWU77359.1"/>
    <property type="molecule type" value="Genomic_DNA"/>
</dbReference>
<dbReference type="PROSITE" id="PS51371">
    <property type="entry name" value="CBS"/>
    <property type="match status" value="1"/>
</dbReference>
<keyword evidence="3 9" id="KW-0812">Transmembrane</keyword>
<reference evidence="12" key="2">
    <citation type="submission" date="2014-08" db="EMBL/GenBank/DDBJ databases">
        <title>Exploiting Issatchenkia orientalis SD108 for Succinic Acid Production.</title>
        <authorList>
            <person name="Xiao H."/>
            <person name="Shao Z."/>
            <person name="Jiang Y."/>
            <person name="Dole S."/>
            <person name="Zhao H."/>
        </authorList>
    </citation>
    <scope>NUCLEOTIDE SEQUENCE [LARGE SCALE GENOMIC DNA]</scope>
    <source>
        <strain evidence="12">SD108</strain>
    </source>
</reference>
<comment type="subcellular location">
    <subcellularLocation>
        <location evidence="1 9">Membrane</location>
        <topology evidence="1 9">Multi-pass membrane protein</topology>
    </subcellularLocation>
</comment>
<dbReference type="KEGG" id="pkz:C5L36_0D00970"/>
<reference evidence="11 14" key="3">
    <citation type="submission" date="2018-06" db="EMBL/GenBank/DDBJ databases">
        <title>Population genomics shows no distinction between pathogenic Candida krusei and environmental Pichia kudriavzevii: One species, four names.</title>
        <authorList>
            <person name="Douglass A.P."/>
            <person name="Offei B."/>
            <person name="Braun-Galleani S."/>
            <person name="Coughlan A.Y."/>
            <person name="Martos A."/>
            <person name="Ortiz-Merino R.A."/>
            <person name="Byrne K.P."/>
            <person name="Wolfe K.H."/>
        </authorList>
    </citation>
    <scope>NUCLEOTIDE SEQUENCE [LARGE SCALE GENOMIC DNA]</scope>
    <source>
        <strain evidence="11 14">CBS573</strain>
    </source>
</reference>
<comment type="similarity">
    <text evidence="9">Belongs to the chloride channel (TC 2.A.49) family.</text>
</comment>
<feature type="transmembrane region" description="Helical" evidence="9">
    <location>
        <begin position="112"/>
        <end position="134"/>
    </location>
</feature>
<dbReference type="GO" id="GO:0005797">
    <property type="term" value="C:Golgi medial cisterna"/>
    <property type="evidence" value="ECO:0007669"/>
    <property type="project" value="EnsemblFungi"/>
</dbReference>
<keyword evidence="2 9" id="KW-0813">Transport</keyword>
<dbReference type="Gene3D" id="3.10.580.10">
    <property type="entry name" value="CBS-domain"/>
    <property type="match status" value="1"/>
</dbReference>
<dbReference type="GO" id="GO:0005886">
    <property type="term" value="C:plasma membrane"/>
    <property type="evidence" value="ECO:0007669"/>
    <property type="project" value="EnsemblFungi"/>
</dbReference>
<organism evidence="12 13">
    <name type="scientific">Pichia kudriavzevii</name>
    <name type="common">Yeast</name>
    <name type="synonym">Issatchenkia orientalis</name>
    <dbReference type="NCBI Taxonomy" id="4909"/>
    <lineage>
        <taxon>Eukaryota</taxon>
        <taxon>Fungi</taxon>
        <taxon>Dikarya</taxon>
        <taxon>Ascomycota</taxon>
        <taxon>Saccharomycotina</taxon>
        <taxon>Pichiomycetes</taxon>
        <taxon>Pichiales</taxon>
        <taxon>Pichiaceae</taxon>
        <taxon>Pichia</taxon>
    </lineage>
</organism>
<dbReference type="GO" id="GO:0006879">
    <property type="term" value="P:intracellular iron ion homeostasis"/>
    <property type="evidence" value="ECO:0007669"/>
    <property type="project" value="EnsemblFungi"/>
</dbReference>
<protein>
    <recommendedName>
        <fullName evidence="9">Chloride channel protein</fullName>
    </recommendedName>
</protein>
<evidence type="ECO:0000256" key="8">
    <source>
        <dbReference type="PROSITE-ProRule" id="PRU00703"/>
    </source>
</evidence>
<evidence type="ECO:0000313" key="13">
    <source>
        <dbReference type="Proteomes" id="UP000029867"/>
    </source>
</evidence>
<keyword evidence="6 9" id="KW-0472">Membrane</keyword>
<feature type="transmembrane region" description="Helical" evidence="9">
    <location>
        <begin position="451"/>
        <end position="474"/>
    </location>
</feature>
<gene>
    <name evidence="11" type="ORF">C5L36_0D00970</name>
    <name evidence="12" type="ORF">JL09_g3123</name>
</gene>
<evidence type="ECO:0000259" key="10">
    <source>
        <dbReference type="PROSITE" id="PS51371"/>
    </source>
</evidence>
<proteinExistence type="inferred from homology"/>
<evidence type="ECO:0000256" key="5">
    <source>
        <dbReference type="ARBA" id="ARBA00023065"/>
    </source>
</evidence>
<feature type="transmembrane region" description="Helical" evidence="9">
    <location>
        <begin position="420"/>
        <end position="439"/>
    </location>
</feature>
<feature type="transmembrane region" description="Helical" evidence="9">
    <location>
        <begin position="74"/>
        <end position="100"/>
    </location>
</feature>
<reference evidence="13" key="1">
    <citation type="journal article" date="2014" name="Microb. Cell Fact.">
        <title>Exploiting Issatchenkia orientalis SD108 for succinic acid production.</title>
        <authorList>
            <person name="Xiao H."/>
            <person name="Shao Z."/>
            <person name="Jiang Y."/>
            <person name="Dole S."/>
            <person name="Zhao H."/>
        </authorList>
    </citation>
    <scope>NUCLEOTIDE SEQUENCE [LARGE SCALE GENOMIC DNA]</scope>
    <source>
        <strain evidence="13">SD108</strain>
    </source>
</reference>
<dbReference type="Pfam" id="PF00571">
    <property type="entry name" value="CBS"/>
    <property type="match status" value="1"/>
</dbReference>
<evidence type="ECO:0000256" key="6">
    <source>
        <dbReference type="ARBA" id="ARBA00023136"/>
    </source>
</evidence>
<dbReference type="GO" id="GO:0006878">
    <property type="term" value="P:intracellular copper ion homeostasis"/>
    <property type="evidence" value="ECO:0007669"/>
    <property type="project" value="EnsemblFungi"/>
</dbReference>
<dbReference type="CDD" id="cd03684">
    <property type="entry name" value="ClC_3_like"/>
    <property type="match status" value="1"/>
</dbReference>
<dbReference type="OrthoDB" id="44789at2759"/>
<evidence type="ECO:0000256" key="3">
    <source>
        <dbReference type="ARBA" id="ARBA00022692"/>
    </source>
</evidence>
<dbReference type="GO" id="GO:0005769">
    <property type="term" value="C:early endosome"/>
    <property type="evidence" value="ECO:0007669"/>
    <property type="project" value="TreeGrafter"/>
</dbReference>
<evidence type="ECO:0000256" key="9">
    <source>
        <dbReference type="RuleBase" id="RU361221"/>
    </source>
</evidence>
<comment type="caution">
    <text evidence="9">Lacks conserved residue(s) required for the propagation of feature annotation.</text>
</comment>
<evidence type="ECO:0000313" key="12">
    <source>
        <dbReference type="EMBL" id="KGK37773.1"/>
    </source>
</evidence>
<dbReference type="GO" id="GO:0000324">
    <property type="term" value="C:fungal-type vacuole"/>
    <property type="evidence" value="ECO:0007669"/>
    <property type="project" value="EnsemblFungi"/>
</dbReference>
<evidence type="ECO:0000256" key="1">
    <source>
        <dbReference type="ARBA" id="ARBA00004141"/>
    </source>
</evidence>
<dbReference type="GO" id="GO:0005247">
    <property type="term" value="F:voltage-gated chloride channel activity"/>
    <property type="evidence" value="ECO:0007669"/>
    <property type="project" value="EnsemblFungi"/>
</dbReference>
<accession>A0A099NY61</accession>
<dbReference type="PRINTS" id="PR00762">
    <property type="entry name" value="CLCHANNEL"/>
</dbReference>
<keyword evidence="8" id="KW-0129">CBS domain</keyword>